<dbReference type="Proteomes" id="UP001642484">
    <property type="component" value="Unassembled WGS sequence"/>
</dbReference>
<keyword evidence="3" id="KW-1185">Reference proteome</keyword>
<accession>A0ABP0HGR4</accession>
<sequence>MHMDEEDNSLSPLGSEPEPLRRICQLQAVEPAPSSGISSTSSGTLQRLQGRSATGFERRVKLSQTTHGTGILADQLGWCQRGLSGAAVLWQSQTGRVWVCEAAVCVCLAPSSRPGWGRKDMSLDHEERSRNEVLLFCSCGRNHS</sequence>
<evidence type="ECO:0000313" key="2">
    <source>
        <dbReference type="EMBL" id="CAK8989386.1"/>
    </source>
</evidence>
<feature type="region of interest" description="Disordered" evidence="1">
    <location>
        <begin position="32"/>
        <end position="52"/>
    </location>
</feature>
<protein>
    <submittedName>
        <fullName evidence="2">Uncharacterized protein</fullName>
    </submittedName>
</protein>
<proteinExistence type="predicted"/>
<name>A0ABP0HGR4_9DINO</name>
<feature type="compositionally biased region" description="Low complexity" evidence="1">
    <location>
        <begin position="34"/>
        <end position="44"/>
    </location>
</feature>
<reference evidence="2 3" key="1">
    <citation type="submission" date="2024-02" db="EMBL/GenBank/DDBJ databases">
        <authorList>
            <person name="Chen Y."/>
            <person name="Shah S."/>
            <person name="Dougan E. K."/>
            <person name="Thang M."/>
            <person name="Chan C."/>
        </authorList>
    </citation>
    <scope>NUCLEOTIDE SEQUENCE [LARGE SCALE GENOMIC DNA]</scope>
</reference>
<organism evidence="2 3">
    <name type="scientific">Durusdinium trenchii</name>
    <dbReference type="NCBI Taxonomy" id="1381693"/>
    <lineage>
        <taxon>Eukaryota</taxon>
        <taxon>Sar</taxon>
        <taxon>Alveolata</taxon>
        <taxon>Dinophyceae</taxon>
        <taxon>Suessiales</taxon>
        <taxon>Symbiodiniaceae</taxon>
        <taxon>Durusdinium</taxon>
    </lineage>
</organism>
<evidence type="ECO:0000313" key="3">
    <source>
        <dbReference type="Proteomes" id="UP001642484"/>
    </source>
</evidence>
<dbReference type="EMBL" id="CAXAMN010000558">
    <property type="protein sequence ID" value="CAK8989386.1"/>
    <property type="molecule type" value="Genomic_DNA"/>
</dbReference>
<gene>
    <name evidence="2" type="ORF">CCMP2556_LOCUS1643</name>
</gene>
<comment type="caution">
    <text evidence="2">The sequence shown here is derived from an EMBL/GenBank/DDBJ whole genome shotgun (WGS) entry which is preliminary data.</text>
</comment>
<evidence type="ECO:0000256" key="1">
    <source>
        <dbReference type="SAM" id="MobiDB-lite"/>
    </source>
</evidence>